<evidence type="ECO:0000256" key="10">
    <source>
        <dbReference type="ARBA" id="ARBA00022977"/>
    </source>
</evidence>
<dbReference type="InterPro" id="IPR005475">
    <property type="entry name" value="Transketolase-like_Pyr-bd"/>
</dbReference>
<dbReference type="FunFam" id="3.40.50.970:FF:000005">
    <property type="entry name" value="1-deoxy-D-xylulose-5-phosphate synthase"/>
    <property type="match status" value="1"/>
</dbReference>
<dbReference type="SMART" id="SM00861">
    <property type="entry name" value="Transket_pyr"/>
    <property type="match status" value="1"/>
</dbReference>
<dbReference type="CDD" id="cd07033">
    <property type="entry name" value="TPP_PYR_DXS_TK_like"/>
    <property type="match status" value="1"/>
</dbReference>
<comment type="cofactor">
    <cofactor evidence="2">
        <name>thiamine diphosphate</name>
        <dbReference type="ChEBI" id="CHEBI:58937"/>
    </cofactor>
</comment>
<keyword evidence="16" id="KW-1185">Reference proteome</keyword>
<dbReference type="Gene3D" id="3.40.50.970">
    <property type="match status" value="2"/>
</dbReference>
<keyword evidence="11" id="KW-0786">Thiamine pyrophosphate</keyword>
<name>A0AA36ISG7_9DINO</name>
<dbReference type="InterPro" id="IPR009014">
    <property type="entry name" value="Transketo_C/PFOR_II"/>
</dbReference>
<dbReference type="HAMAP" id="MF_00315">
    <property type="entry name" value="DXP_synth"/>
    <property type="match status" value="1"/>
</dbReference>
<keyword evidence="8" id="KW-0479">Metal-binding</keyword>
<dbReference type="GO" id="GO:0008661">
    <property type="term" value="F:1-deoxy-D-xylulose-5-phosphate synthase activity"/>
    <property type="evidence" value="ECO:0007669"/>
    <property type="project" value="UniProtKB-EC"/>
</dbReference>
<evidence type="ECO:0000256" key="12">
    <source>
        <dbReference type="ARBA" id="ARBA00023229"/>
    </source>
</evidence>
<reference evidence="15" key="1">
    <citation type="submission" date="2023-08" db="EMBL/GenBank/DDBJ databases">
        <authorList>
            <person name="Chen Y."/>
            <person name="Shah S."/>
            <person name="Dougan E. K."/>
            <person name="Thang M."/>
            <person name="Chan C."/>
        </authorList>
    </citation>
    <scope>NUCLEOTIDE SEQUENCE</scope>
</reference>
<comment type="subunit">
    <text evidence="5">Homodimer.</text>
</comment>
<keyword evidence="7" id="KW-0808">Transferase</keyword>
<evidence type="ECO:0000313" key="16">
    <source>
        <dbReference type="Proteomes" id="UP001178507"/>
    </source>
</evidence>
<feature type="domain" description="Transketolase-like pyrimidine-binding" evidence="14">
    <location>
        <begin position="499"/>
        <end position="665"/>
    </location>
</feature>
<accession>A0AA36ISG7</accession>
<comment type="similarity">
    <text evidence="4">Belongs to the transketolase family. DXPS subfamily.</text>
</comment>
<dbReference type="PANTHER" id="PTHR43322">
    <property type="entry name" value="1-D-DEOXYXYLULOSE 5-PHOSPHATE SYNTHASE-RELATED"/>
    <property type="match status" value="1"/>
</dbReference>
<dbReference type="InterPro" id="IPR005477">
    <property type="entry name" value="Dxylulose-5-P_synthase"/>
</dbReference>
<evidence type="ECO:0000256" key="11">
    <source>
        <dbReference type="ARBA" id="ARBA00023052"/>
    </source>
</evidence>
<dbReference type="PANTHER" id="PTHR43322:SF5">
    <property type="entry name" value="1-DEOXY-D-XYLULOSE-5-PHOSPHATE SYNTHASE, CHLOROPLASTIC"/>
    <property type="match status" value="1"/>
</dbReference>
<dbReference type="NCBIfam" id="TIGR00204">
    <property type="entry name" value="dxs"/>
    <property type="match status" value="1"/>
</dbReference>
<dbReference type="NCBIfam" id="NF003933">
    <property type="entry name" value="PRK05444.2-2"/>
    <property type="match status" value="1"/>
</dbReference>
<gene>
    <name evidence="15" type="ORF">EVOR1521_LOCUS17728</name>
</gene>
<dbReference type="Pfam" id="PF02779">
    <property type="entry name" value="Transket_pyr"/>
    <property type="match status" value="1"/>
</dbReference>
<dbReference type="PROSITE" id="PS00802">
    <property type="entry name" value="TRANSKETOLASE_2"/>
    <property type="match status" value="1"/>
</dbReference>
<dbReference type="CDD" id="cd02007">
    <property type="entry name" value="TPP_DXS"/>
    <property type="match status" value="1"/>
</dbReference>
<dbReference type="InterPro" id="IPR033248">
    <property type="entry name" value="Transketolase_C"/>
</dbReference>
<feature type="region of interest" description="Disordered" evidence="13">
    <location>
        <begin position="124"/>
        <end position="144"/>
    </location>
</feature>
<dbReference type="GO" id="GO:0046872">
    <property type="term" value="F:metal ion binding"/>
    <property type="evidence" value="ECO:0007669"/>
    <property type="project" value="UniProtKB-KW"/>
</dbReference>
<dbReference type="EMBL" id="CAUJNA010002380">
    <property type="protein sequence ID" value="CAJ1392688.1"/>
    <property type="molecule type" value="Genomic_DNA"/>
</dbReference>
<proteinExistence type="inferred from homology"/>
<dbReference type="InterPro" id="IPR029061">
    <property type="entry name" value="THDP-binding"/>
</dbReference>
<keyword evidence="12" id="KW-0414">Isoprene biosynthesis</keyword>
<evidence type="ECO:0000256" key="9">
    <source>
        <dbReference type="ARBA" id="ARBA00022842"/>
    </source>
</evidence>
<comment type="caution">
    <text evidence="15">The sequence shown here is derived from an EMBL/GenBank/DDBJ whole genome shotgun (WGS) entry which is preliminary data.</text>
</comment>
<dbReference type="Pfam" id="PF13292">
    <property type="entry name" value="DXP_synthase_N"/>
    <property type="match status" value="1"/>
</dbReference>
<dbReference type="InterPro" id="IPR020826">
    <property type="entry name" value="Transketolase_BS"/>
</dbReference>
<evidence type="ECO:0000256" key="8">
    <source>
        <dbReference type="ARBA" id="ARBA00022723"/>
    </source>
</evidence>
<comment type="cofactor">
    <cofactor evidence="1">
        <name>Mg(2+)</name>
        <dbReference type="ChEBI" id="CHEBI:18420"/>
    </cofactor>
</comment>
<evidence type="ECO:0000256" key="5">
    <source>
        <dbReference type="ARBA" id="ARBA00011738"/>
    </source>
</evidence>
<dbReference type="SUPFAM" id="SSF52518">
    <property type="entry name" value="Thiamin diphosphate-binding fold (THDP-binding)"/>
    <property type="match status" value="2"/>
</dbReference>
<dbReference type="Gene3D" id="3.40.50.920">
    <property type="match status" value="1"/>
</dbReference>
<dbReference type="SUPFAM" id="SSF52922">
    <property type="entry name" value="TK C-terminal domain-like"/>
    <property type="match status" value="1"/>
</dbReference>
<dbReference type="GO" id="GO:0016114">
    <property type="term" value="P:terpenoid biosynthetic process"/>
    <property type="evidence" value="ECO:0007669"/>
    <property type="project" value="InterPro"/>
</dbReference>
<sequence length="824" mass="88615">MSAVLEQVPLTLATRPTREFSKWAPAVRARPGMRATEPDFDHKISVGLALIPAGLAVASRRRRECRRHRLAMASAQTNLANDTLKGAAKVCSECGNVFAEDSLFCRMCGTPRSGTLGVGAKKAAPKAEEPKKGHFPPKPTPLLDSLGDEGTQRIRSMSVPELKQLADEVRWQVLDAVSVTGGHLGAGLGVVELTVALHHTYDTPRDEICWDVAHQCQPHKVLTGRRSRIYTLRQGGGLSGFAKRKESVYDAFGAGHSSTSISAAVGFQTAKDRLGRSGHSIAVIGDGAITGGMAWEAMNHAGGMGSKMVVVLNDNGQVSLPTFYNKVQQPVGALSETLAGTTTTETRGLNIQGNIAKLETSSAFQSARQLAKNATKSLLPDQLSKAAAKLDEYTRDFVKTVPFQGSGSGSQGELFEQLGFYYVGPIDGHDMETLVQVLENIRNDHESGLLQKPVFLHIKTKKGYGYEPAQQASDKLHAVMPKFNVPKKPEDVPQKPKPPPLTKVFGDQLVREGERDEKVVAITAAMPGGTGIGIFEKRFGPDRTFDVGIAEQHAVTFAAGLAAGGLKPFCAIYSTFLQRGYDQLVHDVALQKLPVRFILDRAGLVGADGATHCGAFDLSFIGCIPEMMIAASADEAELIHMVHTLAQIDDAPTALRFPRGSAYGDLEMPSEPRFLEPGKGRIAREGRDGTLAILSVGGRLREALKAAEELEEKHGISATVADARWVKPLDKKLVGWLAADHKAVITIEENAIGGFSAQVQQVLLDGGYLDGLGTPVALRSMVLPDRWIDHNTPELQYDDAHLNAKNIVQKALAVMKRVGVKVTG</sequence>
<organism evidence="15 16">
    <name type="scientific">Effrenium voratum</name>
    <dbReference type="NCBI Taxonomy" id="2562239"/>
    <lineage>
        <taxon>Eukaryota</taxon>
        <taxon>Sar</taxon>
        <taxon>Alveolata</taxon>
        <taxon>Dinophyceae</taxon>
        <taxon>Suessiales</taxon>
        <taxon>Symbiodiniaceae</taxon>
        <taxon>Effrenium</taxon>
    </lineage>
</organism>
<dbReference type="Proteomes" id="UP001178507">
    <property type="component" value="Unassembled WGS sequence"/>
</dbReference>
<dbReference type="InterPro" id="IPR049557">
    <property type="entry name" value="Transketolase_CS"/>
</dbReference>
<dbReference type="AlphaFoldDB" id="A0AA36ISG7"/>
<protein>
    <recommendedName>
        <fullName evidence="6">1-deoxy-D-xylulose-5-phosphate synthase</fullName>
        <ecNumber evidence="6">2.2.1.7</ecNumber>
    </recommendedName>
</protein>
<evidence type="ECO:0000256" key="6">
    <source>
        <dbReference type="ARBA" id="ARBA00013150"/>
    </source>
</evidence>
<evidence type="ECO:0000256" key="4">
    <source>
        <dbReference type="ARBA" id="ARBA00011081"/>
    </source>
</evidence>
<evidence type="ECO:0000256" key="7">
    <source>
        <dbReference type="ARBA" id="ARBA00022679"/>
    </source>
</evidence>
<dbReference type="Pfam" id="PF02780">
    <property type="entry name" value="Transketolase_C"/>
    <property type="match status" value="1"/>
</dbReference>
<evidence type="ECO:0000259" key="14">
    <source>
        <dbReference type="SMART" id="SM00861"/>
    </source>
</evidence>
<evidence type="ECO:0000256" key="13">
    <source>
        <dbReference type="SAM" id="MobiDB-lite"/>
    </source>
</evidence>
<dbReference type="GO" id="GO:0019682">
    <property type="term" value="P:glyceraldehyde-3-phosphate metabolic process"/>
    <property type="evidence" value="ECO:0007669"/>
    <property type="project" value="UniProtKB-ARBA"/>
</dbReference>
<comment type="pathway">
    <text evidence="3">Metabolic intermediate biosynthesis; 1-deoxy-D-xylulose 5-phosphate biosynthesis; 1-deoxy-D-xylulose 5-phosphate from D-glyceraldehyde 3-phosphate and pyruvate: step 1/1.</text>
</comment>
<keyword evidence="10" id="KW-0784">Thiamine biosynthesis</keyword>
<dbReference type="GO" id="GO:0009228">
    <property type="term" value="P:thiamine biosynthetic process"/>
    <property type="evidence" value="ECO:0007669"/>
    <property type="project" value="UniProtKB-KW"/>
</dbReference>
<dbReference type="EC" id="2.2.1.7" evidence="6"/>
<evidence type="ECO:0000313" key="15">
    <source>
        <dbReference type="EMBL" id="CAJ1392688.1"/>
    </source>
</evidence>
<keyword evidence="9" id="KW-0460">Magnesium</keyword>
<evidence type="ECO:0000256" key="1">
    <source>
        <dbReference type="ARBA" id="ARBA00001946"/>
    </source>
</evidence>
<dbReference type="PROSITE" id="PS00801">
    <property type="entry name" value="TRANSKETOLASE_1"/>
    <property type="match status" value="1"/>
</dbReference>
<evidence type="ECO:0000256" key="2">
    <source>
        <dbReference type="ARBA" id="ARBA00001964"/>
    </source>
</evidence>
<evidence type="ECO:0000256" key="3">
    <source>
        <dbReference type="ARBA" id="ARBA00004980"/>
    </source>
</evidence>